<comment type="caution">
    <text evidence="3">The sequence shown here is derived from an EMBL/GenBank/DDBJ whole genome shotgun (WGS) entry which is preliminary data.</text>
</comment>
<dbReference type="Pfam" id="PF16927">
    <property type="entry name" value="HisKA_7TM"/>
    <property type="match status" value="1"/>
</dbReference>
<evidence type="ECO:0000256" key="1">
    <source>
        <dbReference type="SAM" id="Phobius"/>
    </source>
</evidence>
<dbReference type="RefSeq" id="WP_213236043.1">
    <property type="nucleotide sequence ID" value="NZ_JAHBCL010000008.1"/>
</dbReference>
<proteinExistence type="predicted"/>
<feature type="domain" description="GGDEF" evidence="2">
    <location>
        <begin position="411"/>
        <end position="540"/>
    </location>
</feature>
<keyword evidence="1" id="KW-0472">Membrane</keyword>
<dbReference type="Gene3D" id="3.30.70.270">
    <property type="match status" value="1"/>
</dbReference>
<dbReference type="SMART" id="SM00267">
    <property type="entry name" value="GGDEF"/>
    <property type="match status" value="1"/>
</dbReference>
<sequence>MLDLLTVYFFAATVLTAFASAYLYARGKAKQAIPVLALSMSICFYVFGYNIELHMNTIQTKLFWNYFQYIGIPFVSAFWLLTALIYTHRLKRHKWLKYAYVFGIPLLTFIFRFTNAWHHLYFTHYWLVEDSGIFFLAKGKGPWFYVQSLHSMSMVLMALIIYIISYKRREKFEGNSVSYMLGASLIACGGLIVNILGLGLDEIDHMVVFLPLTIPVVLMAVIKENFWEIRTRVRDMIFEDNADALVLFNKARLVVDFNWEAQRLFKTQNIVLKTGETHIQQLQKTPFAPIADSLLQESEHRAIIALHYAEEMHYYEFKLLTLNKHRLETESFLLSLQNVTERERFQQMLQFQASTDSLSGLLNRRAFFERVGQCGYLISDDRMDVPMVAINSLSNSVSNFDGMTGQAQTQKRCYLLMLDIDHFKRINDTYGHAVGDIVITEIGKILKSYFHSADVVGRIGGEEFAVFYAAIEHEKLLQLITAFMDALKHIESASLPSVSASIGVAETDGKRPVEILMKEADKALYYAKETGRNKAVFYNAIAKSI</sequence>
<keyword evidence="3" id="KW-0548">Nucleotidyltransferase</keyword>
<keyword evidence="3" id="KW-0808">Transferase</keyword>
<dbReference type="EMBL" id="JAHBCL010000008">
    <property type="protein sequence ID" value="MBS7526261.1"/>
    <property type="molecule type" value="Genomic_DNA"/>
</dbReference>
<dbReference type="EC" id="2.7.7.65" evidence="3"/>
<feature type="transmembrane region" description="Helical" evidence="1">
    <location>
        <begin position="32"/>
        <end position="51"/>
    </location>
</feature>
<keyword evidence="4" id="KW-1185">Reference proteome</keyword>
<feature type="transmembrane region" description="Helical" evidence="1">
    <location>
        <begin position="142"/>
        <end position="165"/>
    </location>
</feature>
<dbReference type="CDD" id="cd01949">
    <property type="entry name" value="GGDEF"/>
    <property type="match status" value="1"/>
</dbReference>
<dbReference type="SUPFAM" id="SSF55073">
    <property type="entry name" value="Nucleotide cyclase"/>
    <property type="match status" value="1"/>
</dbReference>
<evidence type="ECO:0000313" key="3">
    <source>
        <dbReference type="EMBL" id="MBS7526261.1"/>
    </source>
</evidence>
<name>A0ABS5PNV0_9FIRM</name>
<evidence type="ECO:0000259" key="2">
    <source>
        <dbReference type="PROSITE" id="PS50887"/>
    </source>
</evidence>
<gene>
    <name evidence="3" type="ORF">KHM83_06200</name>
</gene>
<dbReference type="InterPro" id="IPR000160">
    <property type="entry name" value="GGDEF_dom"/>
</dbReference>
<feature type="transmembrane region" description="Helical" evidence="1">
    <location>
        <begin position="206"/>
        <end position="222"/>
    </location>
</feature>
<reference evidence="3 4" key="1">
    <citation type="submission" date="2021-05" db="EMBL/GenBank/DDBJ databases">
        <title>Fusibacter ferrireducens sp. nov., an anaerobic, sulfur- and Fe-reducing bacterium isolated from the mangrove sediment.</title>
        <authorList>
            <person name="Qiu D."/>
        </authorList>
    </citation>
    <scope>NUCLEOTIDE SEQUENCE [LARGE SCALE GENOMIC DNA]</scope>
    <source>
        <strain evidence="3 4">DSM 12116</strain>
    </source>
</reference>
<feature type="transmembrane region" description="Helical" evidence="1">
    <location>
        <begin position="98"/>
        <end position="122"/>
    </location>
</feature>
<dbReference type="InterPro" id="IPR029787">
    <property type="entry name" value="Nucleotide_cyclase"/>
</dbReference>
<dbReference type="PANTHER" id="PTHR45138:SF9">
    <property type="entry name" value="DIGUANYLATE CYCLASE DGCM-RELATED"/>
    <property type="match status" value="1"/>
</dbReference>
<feature type="transmembrane region" description="Helical" evidence="1">
    <location>
        <begin position="6"/>
        <end position="25"/>
    </location>
</feature>
<keyword evidence="1" id="KW-1133">Transmembrane helix</keyword>
<dbReference type="GO" id="GO:0052621">
    <property type="term" value="F:diguanylate cyclase activity"/>
    <property type="evidence" value="ECO:0007669"/>
    <property type="project" value="UniProtKB-EC"/>
</dbReference>
<organism evidence="3 4">
    <name type="scientific">Fusibacter paucivorans</name>
    <dbReference type="NCBI Taxonomy" id="76009"/>
    <lineage>
        <taxon>Bacteria</taxon>
        <taxon>Bacillati</taxon>
        <taxon>Bacillota</taxon>
        <taxon>Clostridia</taxon>
        <taxon>Eubacteriales</taxon>
        <taxon>Eubacteriales Family XII. Incertae Sedis</taxon>
        <taxon>Fusibacter</taxon>
    </lineage>
</organism>
<protein>
    <submittedName>
        <fullName evidence="3">Diguanylate cyclase</fullName>
        <ecNumber evidence="3">2.7.7.65</ecNumber>
    </submittedName>
</protein>
<dbReference type="PANTHER" id="PTHR45138">
    <property type="entry name" value="REGULATORY COMPONENTS OF SENSORY TRANSDUCTION SYSTEM"/>
    <property type="match status" value="1"/>
</dbReference>
<dbReference type="Proteomes" id="UP000746471">
    <property type="component" value="Unassembled WGS sequence"/>
</dbReference>
<dbReference type="PROSITE" id="PS50887">
    <property type="entry name" value="GGDEF"/>
    <property type="match status" value="1"/>
</dbReference>
<dbReference type="NCBIfam" id="TIGR00254">
    <property type="entry name" value="GGDEF"/>
    <property type="match status" value="1"/>
</dbReference>
<accession>A0ABS5PNV0</accession>
<dbReference type="Pfam" id="PF00990">
    <property type="entry name" value="GGDEF"/>
    <property type="match status" value="1"/>
</dbReference>
<feature type="transmembrane region" description="Helical" evidence="1">
    <location>
        <begin position="177"/>
        <end position="200"/>
    </location>
</feature>
<dbReference type="InterPro" id="IPR031621">
    <property type="entry name" value="HisKA_7TM"/>
</dbReference>
<evidence type="ECO:0000313" key="4">
    <source>
        <dbReference type="Proteomes" id="UP000746471"/>
    </source>
</evidence>
<keyword evidence="1" id="KW-0812">Transmembrane</keyword>
<feature type="transmembrane region" description="Helical" evidence="1">
    <location>
        <begin position="66"/>
        <end position="86"/>
    </location>
</feature>
<dbReference type="InterPro" id="IPR050469">
    <property type="entry name" value="Diguanylate_Cyclase"/>
</dbReference>
<dbReference type="InterPro" id="IPR043128">
    <property type="entry name" value="Rev_trsase/Diguanyl_cyclase"/>
</dbReference>